<evidence type="ECO:0000313" key="3">
    <source>
        <dbReference type="Proteomes" id="UP000002484"/>
    </source>
</evidence>
<dbReference type="NCBIfam" id="NF040603">
    <property type="entry name" value="choice_anch_P"/>
    <property type="match status" value="1"/>
</dbReference>
<reference evidence="2 3" key="1">
    <citation type="submission" date="2010-10" db="EMBL/GenBank/DDBJ databases">
        <title>Complete sequence of Frankia sp. EuI1c.</title>
        <authorList>
            <consortium name="US DOE Joint Genome Institute"/>
            <person name="Lucas S."/>
            <person name="Copeland A."/>
            <person name="Lapidus A."/>
            <person name="Cheng J.-F."/>
            <person name="Bruce D."/>
            <person name="Goodwin L."/>
            <person name="Pitluck S."/>
            <person name="Chertkov O."/>
            <person name="Detter J.C."/>
            <person name="Han C."/>
            <person name="Tapia R."/>
            <person name="Land M."/>
            <person name="Hauser L."/>
            <person name="Jeffries C."/>
            <person name="Kyrpides N."/>
            <person name="Ivanova N."/>
            <person name="Mikhailova N."/>
            <person name="Beauchemin N."/>
            <person name="Sen A."/>
            <person name="Sur S.A."/>
            <person name="Gtari M."/>
            <person name="Wall L."/>
            <person name="Tisa L."/>
            <person name="Woyke T."/>
        </authorList>
    </citation>
    <scope>NUCLEOTIDE SEQUENCE [LARGE SCALE GENOMIC DNA]</scope>
    <source>
        <strain evidence="3">DSM 45817 / CECT 9037 / EuI1c</strain>
    </source>
</reference>
<dbReference type="InParanoid" id="E3IWV4"/>
<gene>
    <name evidence="2" type="ordered locus">FraEuI1c_4585</name>
</gene>
<dbReference type="STRING" id="298654.FraEuI1c_4585"/>
<feature type="signal peptide" evidence="1">
    <location>
        <begin position="1"/>
        <end position="31"/>
    </location>
</feature>
<name>E3IWV4_PSEI1</name>
<evidence type="ECO:0000313" key="2">
    <source>
        <dbReference type="EMBL" id="ADP82578.1"/>
    </source>
</evidence>
<keyword evidence="3" id="KW-1185">Reference proteome</keyword>
<keyword evidence="1" id="KW-0732">Signal</keyword>
<protein>
    <submittedName>
        <fullName evidence="2">Uncharacterized protein</fullName>
    </submittedName>
</protein>
<accession>E3IWV4</accession>
<sequence length="202" mass="19683" precursor="true">MKLWAKRATHTAGVLVAAAGLALAASAPASAAPPNTATGLKATGLIPANPLVASAFPGTSPNHAASLNLPPLLTTGAVDTAAGPTTASATVSGLNISLSPLASLTAGTLTSNCSYNSVTGVVSADSNIENGKVVLLGTPIFLTPHPTPNTTLTLPGLATLILNRQTTGPDGTVTVDALSVSLVSGLENVVLATSTCNAATLS</sequence>
<dbReference type="Proteomes" id="UP000002484">
    <property type="component" value="Chromosome"/>
</dbReference>
<evidence type="ECO:0000256" key="1">
    <source>
        <dbReference type="SAM" id="SignalP"/>
    </source>
</evidence>
<dbReference type="HOGENOM" id="CLU_1352987_0_0_11"/>
<dbReference type="eggNOG" id="ENOG5034BD8">
    <property type="taxonomic scope" value="Bacteria"/>
</dbReference>
<feature type="chain" id="PRO_5003170883" evidence="1">
    <location>
        <begin position="32"/>
        <end position="202"/>
    </location>
</feature>
<organism evidence="2 3">
    <name type="scientific">Pseudofrankia inefficax (strain DSM 45817 / CECT 9037 / DDB 130130 / EuI1c)</name>
    <name type="common">Frankia inefficax</name>
    <dbReference type="NCBI Taxonomy" id="298654"/>
    <lineage>
        <taxon>Bacteria</taxon>
        <taxon>Bacillati</taxon>
        <taxon>Actinomycetota</taxon>
        <taxon>Actinomycetes</taxon>
        <taxon>Frankiales</taxon>
        <taxon>Frankiaceae</taxon>
        <taxon>Pseudofrankia</taxon>
    </lineage>
</organism>
<proteinExistence type="predicted"/>
<dbReference type="KEGG" id="fri:FraEuI1c_4585"/>
<dbReference type="RefSeq" id="WP_013425696.1">
    <property type="nucleotide sequence ID" value="NC_014666.1"/>
</dbReference>
<dbReference type="OrthoDB" id="3214337at2"/>
<dbReference type="EMBL" id="CP002299">
    <property type="protein sequence ID" value="ADP82578.1"/>
    <property type="molecule type" value="Genomic_DNA"/>
</dbReference>
<dbReference type="AlphaFoldDB" id="E3IWV4"/>